<proteinExistence type="predicted"/>
<dbReference type="EMBL" id="ABCS01000027">
    <property type="protein sequence ID" value="EDM78730.1"/>
    <property type="molecule type" value="Genomic_DNA"/>
</dbReference>
<comment type="caution">
    <text evidence="2">The sequence shown here is derived from an EMBL/GenBank/DDBJ whole genome shotgun (WGS) entry which is preliminary data.</text>
</comment>
<dbReference type="STRING" id="391625.PPSIR1_12133"/>
<evidence type="ECO:0000259" key="1">
    <source>
        <dbReference type="Pfam" id="PF20240"/>
    </source>
</evidence>
<name>A6G5V6_9BACT</name>
<gene>
    <name evidence="2" type="ORF">PPSIR1_12133</name>
</gene>
<dbReference type="InterPro" id="IPR046532">
    <property type="entry name" value="DUF6597"/>
</dbReference>
<keyword evidence="3" id="KW-1185">Reference proteome</keyword>
<feature type="domain" description="DUF6597" evidence="1">
    <location>
        <begin position="10"/>
        <end position="113"/>
    </location>
</feature>
<dbReference type="eggNOG" id="COG2207">
    <property type="taxonomic scope" value="Bacteria"/>
</dbReference>
<evidence type="ECO:0000313" key="3">
    <source>
        <dbReference type="Proteomes" id="UP000005801"/>
    </source>
</evidence>
<organism evidence="2 3">
    <name type="scientific">Plesiocystis pacifica SIR-1</name>
    <dbReference type="NCBI Taxonomy" id="391625"/>
    <lineage>
        <taxon>Bacteria</taxon>
        <taxon>Pseudomonadati</taxon>
        <taxon>Myxococcota</taxon>
        <taxon>Polyangia</taxon>
        <taxon>Nannocystales</taxon>
        <taxon>Nannocystaceae</taxon>
        <taxon>Plesiocystis</taxon>
    </lineage>
</organism>
<dbReference type="Proteomes" id="UP000005801">
    <property type="component" value="Unassembled WGS sequence"/>
</dbReference>
<reference evidence="2 3" key="1">
    <citation type="submission" date="2007-06" db="EMBL/GenBank/DDBJ databases">
        <authorList>
            <person name="Shimkets L."/>
            <person name="Ferriera S."/>
            <person name="Johnson J."/>
            <person name="Kravitz S."/>
            <person name="Beeson K."/>
            <person name="Sutton G."/>
            <person name="Rogers Y.-H."/>
            <person name="Friedman R."/>
            <person name="Frazier M."/>
            <person name="Venter J.C."/>
        </authorList>
    </citation>
    <scope>NUCLEOTIDE SEQUENCE [LARGE SCALE GENOMIC DNA]</scope>
    <source>
        <strain evidence="2 3">SIR-1</strain>
    </source>
</reference>
<dbReference type="AlphaFoldDB" id="A6G5V6"/>
<evidence type="ECO:0000313" key="2">
    <source>
        <dbReference type="EMBL" id="EDM78730.1"/>
    </source>
</evidence>
<protein>
    <submittedName>
        <fullName evidence="2">Transcriptional regulator, AraC family protein</fullName>
    </submittedName>
</protein>
<accession>A6G5V6</accession>
<sequence>MRVVQRPVRAELAPFVRSIWLFEAELAHGREHILPAGASQLLVNLVDDELRAWRGDDLSRLGAVEGAALTGVTDEPFAIDTAQQRRIAGVAFRPGGARMFFALPMSEIRDRDLSLSALWGPAGTRLRLRMLEASDDSTRLALLEEALLAHLRPDRDRAMELAVAALERGQNVGSLARVLDSKDVPR</sequence>
<dbReference type="Pfam" id="PF20240">
    <property type="entry name" value="DUF6597"/>
    <property type="match status" value="1"/>
</dbReference>